<dbReference type="PROSITE" id="PS00062">
    <property type="entry name" value="ALDOKETO_REDUCTASE_2"/>
    <property type="match status" value="1"/>
</dbReference>
<name>A0A7R8WH28_9CRUS</name>
<dbReference type="InterPro" id="IPR023210">
    <property type="entry name" value="NADP_OxRdtase_dom"/>
</dbReference>
<dbReference type="InterPro" id="IPR020471">
    <property type="entry name" value="AKR"/>
</dbReference>
<dbReference type="EMBL" id="OB662586">
    <property type="protein sequence ID" value="CAD7230288.1"/>
    <property type="molecule type" value="Genomic_DNA"/>
</dbReference>
<dbReference type="PRINTS" id="PR00069">
    <property type="entry name" value="ALDKETRDTASE"/>
</dbReference>
<proteinExistence type="predicted"/>
<dbReference type="PANTHER" id="PTHR11732">
    <property type="entry name" value="ALDO/KETO REDUCTASE"/>
    <property type="match status" value="1"/>
</dbReference>
<sequence>MQSFVTLSSGFKLPLLGMGTWHHTYSCPDEVATAVVFAIQEGFRLIDCAHVYKNEAEVGRALRRVLDDGVVPREDLFVTSKLWNTKHHPSDVRGACLQSMKELQLDYLDAYLIHWPTAFINVPELIPRNSFDGSVQFAYIHYMDTWKAMEALVDEGLVRSIGMSNFNQEQMEVVLKHSRIKPSILQVECNPRFSQEPLADFCLQNGITLQAFSPFGSPDLPWGRTDLPHLLQDPTIKRIADSYGRSPAQVILR</sequence>
<evidence type="ECO:0000313" key="1">
    <source>
        <dbReference type="EMBL" id="CAD7230288.1"/>
    </source>
</evidence>
<organism evidence="1">
    <name type="scientific">Cyprideis torosa</name>
    <dbReference type="NCBI Taxonomy" id="163714"/>
    <lineage>
        <taxon>Eukaryota</taxon>
        <taxon>Metazoa</taxon>
        <taxon>Ecdysozoa</taxon>
        <taxon>Arthropoda</taxon>
        <taxon>Crustacea</taxon>
        <taxon>Oligostraca</taxon>
        <taxon>Ostracoda</taxon>
        <taxon>Podocopa</taxon>
        <taxon>Podocopida</taxon>
        <taxon>Cytherocopina</taxon>
        <taxon>Cytheroidea</taxon>
        <taxon>Cytherideidae</taxon>
        <taxon>Cyprideis</taxon>
    </lineage>
</organism>
<gene>
    <name evidence="1" type="ORF">CTOB1V02_LOCUS8149</name>
</gene>
<accession>A0A7R8WH28</accession>
<dbReference type="InterPro" id="IPR018170">
    <property type="entry name" value="Aldo/ket_reductase_CS"/>
</dbReference>
<dbReference type="GO" id="GO:0016491">
    <property type="term" value="F:oxidoreductase activity"/>
    <property type="evidence" value="ECO:0007669"/>
    <property type="project" value="InterPro"/>
</dbReference>
<dbReference type="InterPro" id="IPR036812">
    <property type="entry name" value="NAD(P)_OxRdtase_dom_sf"/>
</dbReference>
<dbReference type="PROSITE" id="PS00798">
    <property type="entry name" value="ALDOKETO_REDUCTASE_1"/>
    <property type="match status" value="1"/>
</dbReference>
<dbReference type="OrthoDB" id="416253at2759"/>
<reference evidence="1" key="1">
    <citation type="submission" date="2020-11" db="EMBL/GenBank/DDBJ databases">
        <authorList>
            <person name="Tran Van P."/>
        </authorList>
    </citation>
    <scope>NUCLEOTIDE SEQUENCE</scope>
</reference>
<protein>
    <submittedName>
        <fullName evidence="1">Uncharacterized protein</fullName>
    </submittedName>
</protein>
<dbReference type="SUPFAM" id="SSF51430">
    <property type="entry name" value="NAD(P)-linked oxidoreductase"/>
    <property type="match status" value="1"/>
</dbReference>
<dbReference type="PIRSF" id="PIRSF000097">
    <property type="entry name" value="AKR"/>
    <property type="match status" value="1"/>
</dbReference>
<dbReference type="Pfam" id="PF00248">
    <property type="entry name" value="Aldo_ket_red"/>
    <property type="match status" value="1"/>
</dbReference>
<dbReference type="Gene3D" id="3.20.20.100">
    <property type="entry name" value="NADP-dependent oxidoreductase domain"/>
    <property type="match status" value="1"/>
</dbReference>
<dbReference type="AlphaFoldDB" id="A0A7R8WH28"/>